<dbReference type="Proteomes" id="UP000324748">
    <property type="component" value="Unassembled WGS sequence"/>
</dbReference>
<evidence type="ECO:0000313" key="2">
    <source>
        <dbReference type="Proteomes" id="UP000324748"/>
    </source>
</evidence>
<dbReference type="AlphaFoldDB" id="A0A5B0QIB9"/>
<gene>
    <name evidence="1" type="ORF">PGT21_014726</name>
</gene>
<sequence>MTKARAAASKAKVSYMKELRELWLEYAEIKKAIDEEFPVIPDILADSEEDESDSDEDSS</sequence>
<evidence type="ECO:0000313" key="1">
    <source>
        <dbReference type="EMBL" id="KAA1112896.1"/>
    </source>
</evidence>
<proteinExistence type="predicted"/>
<dbReference type="OrthoDB" id="10522916at2759"/>
<name>A0A5B0QIB9_PUCGR</name>
<organism evidence="1 2">
    <name type="scientific">Puccinia graminis f. sp. tritici</name>
    <dbReference type="NCBI Taxonomy" id="56615"/>
    <lineage>
        <taxon>Eukaryota</taxon>
        <taxon>Fungi</taxon>
        <taxon>Dikarya</taxon>
        <taxon>Basidiomycota</taxon>
        <taxon>Pucciniomycotina</taxon>
        <taxon>Pucciniomycetes</taxon>
        <taxon>Pucciniales</taxon>
        <taxon>Pucciniaceae</taxon>
        <taxon>Puccinia</taxon>
    </lineage>
</organism>
<protein>
    <submittedName>
        <fullName evidence="1">Uncharacterized protein</fullName>
    </submittedName>
</protein>
<dbReference type="EMBL" id="VSWC01000015">
    <property type="protein sequence ID" value="KAA1112896.1"/>
    <property type="molecule type" value="Genomic_DNA"/>
</dbReference>
<comment type="caution">
    <text evidence="1">The sequence shown here is derived from an EMBL/GenBank/DDBJ whole genome shotgun (WGS) entry which is preliminary data.</text>
</comment>
<reference evidence="1 2" key="1">
    <citation type="submission" date="2019-05" db="EMBL/GenBank/DDBJ databases">
        <title>Emergence of the Ug99 lineage of the wheat stem rust pathogen through somatic hybridization.</title>
        <authorList>
            <person name="Li F."/>
            <person name="Upadhyaya N.M."/>
            <person name="Sperschneider J."/>
            <person name="Matny O."/>
            <person name="Nguyen-Phuc H."/>
            <person name="Mago R."/>
            <person name="Raley C."/>
            <person name="Miller M.E."/>
            <person name="Silverstein K.A.T."/>
            <person name="Henningsen E."/>
            <person name="Hirsch C.D."/>
            <person name="Visser B."/>
            <person name="Pretorius Z.A."/>
            <person name="Steffenson B.J."/>
            <person name="Schwessinger B."/>
            <person name="Dodds P.N."/>
            <person name="Figueroa M."/>
        </authorList>
    </citation>
    <scope>NUCLEOTIDE SEQUENCE [LARGE SCALE GENOMIC DNA]</scope>
    <source>
        <strain evidence="1">21-0</strain>
    </source>
</reference>
<keyword evidence="2" id="KW-1185">Reference proteome</keyword>
<accession>A0A5B0QIB9</accession>